<comment type="caution">
    <text evidence="2">The sequence shown here is derived from an EMBL/GenBank/DDBJ whole genome shotgun (WGS) entry which is preliminary data.</text>
</comment>
<evidence type="ECO:0000256" key="1">
    <source>
        <dbReference type="SAM" id="MobiDB-lite"/>
    </source>
</evidence>
<dbReference type="EMBL" id="AMZH03012096">
    <property type="protein sequence ID" value="RRT51685.1"/>
    <property type="molecule type" value="Genomic_DNA"/>
</dbReference>
<name>A0A426YIX5_ENSVE</name>
<dbReference type="AlphaFoldDB" id="A0A426YIX5"/>
<reference evidence="2 3" key="1">
    <citation type="journal article" date="2014" name="Agronomy (Basel)">
        <title>A Draft Genome Sequence for Ensete ventricosum, the Drought-Tolerant Tree Against Hunger.</title>
        <authorList>
            <person name="Harrison J."/>
            <person name="Moore K.A."/>
            <person name="Paszkiewicz K."/>
            <person name="Jones T."/>
            <person name="Grant M."/>
            <person name="Ambacheew D."/>
            <person name="Muzemil S."/>
            <person name="Studholme D.J."/>
        </authorList>
    </citation>
    <scope>NUCLEOTIDE SEQUENCE [LARGE SCALE GENOMIC DNA]</scope>
</reference>
<feature type="compositionally biased region" description="Low complexity" evidence="1">
    <location>
        <begin position="15"/>
        <end position="37"/>
    </location>
</feature>
<organism evidence="2 3">
    <name type="scientific">Ensete ventricosum</name>
    <name type="common">Abyssinian banana</name>
    <name type="synonym">Musa ensete</name>
    <dbReference type="NCBI Taxonomy" id="4639"/>
    <lineage>
        <taxon>Eukaryota</taxon>
        <taxon>Viridiplantae</taxon>
        <taxon>Streptophyta</taxon>
        <taxon>Embryophyta</taxon>
        <taxon>Tracheophyta</taxon>
        <taxon>Spermatophyta</taxon>
        <taxon>Magnoliopsida</taxon>
        <taxon>Liliopsida</taxon>
        <taxon>Zingiberales</taxon>
        <taxon>Musaceae</taxon>
        <taxon>Ensete</taxon>
    </lineage>
</organism>
<feature type="region of interest" description="Disordered" evidence="1">
    <location>
        <begin position="1"/>
        <end position="43"/>
    </location>
</feature>
<evidence type="ECO:0000313" key="2">
    <source>
        <dbReference type="EMBL" id="RRT51685.1"/>
    </source>
</evidence>
<evidence type="ECO:0000313" key="3">
    <source>
        <dbReference type="Proteomes" id="UP000287651"/>
    </source>
</evidence>
<sequence>MTGLKRRRREEENLSTLSAAEAPSPTPSSTATRCASSGPASPSYLFIEPWTDVIGLGCSGYRGGSPRNLRAATLGVTS</sequence>
<proteinExistence type="predicted"/>
<gene>
    <name evidence="2" type="ORF">B296_00050961</name>
</gene>
<protein>
    <submittedName>
        <fullName evidence="2">Uncharacterized protein</fullName>
    </submittedName>
</protein>
<dbReference type="Proteomes" id="UP000287651">
    <property type="component" value="Unassembled WGS sequence"/>
</dbReference>
<accession>A0A426YIX5</accession>